<evidence type="ECO:0000313" key="10">
    <source>
        <dbReference type="Proteomes" id="UP001141327"/>
    </source>
</evidence>
<dbReference type="SUPFAM" id="SSF48592">
    <property type="entry name" value="GroEL equatorial domain-like"/>
    <property type="match status" value="1"/>
</dbReference>
<dbReference type="Pfam" id="PF00118">
    <property type="entry name" value="Cpn60_TCP1"/>
    <property type="match status" value="1"/>
</dbReference>
<keyword evidence="4 8" id="KW-0547">Nucleotide-binding</keyword>
<name>A0ABQ8UNA1_9EUKA</name>
<gene>
    <name evidence="9" type="ORF">PAPYR_2880</name>
</gene>
<dbReference type="InterPro" id="IPR002194">
    <property type="entry name" value="Chaperonin_TCP-1_CS"/>
</dbReference>
<comment type="subcellular location">
    <subcellularLocation>
        <location evidence="1">Cytoplasm</location>
    </subcellularLocation>
</comment>
<comment type="caution">
    <text evidence="9">The sequence shown here is derived from an EMBL/GenBank/DDBJ whole genome shotgun (WGS) entry which is preliminary data.</text>
</comment>
<keyword evidence="5 8" id="KW-0067">ATP-binding</keyword>
<dbReference type="CDD" id="cd03341">
    <property type="entry name" value="TCP1_theta"/>
    <property type="match status" value="1"/>
</dbReference>
<dbReference type="PRINTS" id="PR00304">
    <property type="entry name" value="TCOMPLEXTCP1"/>
</dbReference>
<comment type="similarity">
    <text evidence="2 8">Belongs to the TCP-1 chaperonin family.</text>
</comment>
<dbReference type="InterPro" id="IPR002423">
    <property type="entry name" value="Cpn60/GroEL/TCP-1"/>
</dbReference>
<dbReference type="PANTHER" id="PTHR11353">
    <property type="entry name" value="CHAPERONIN"/>
    <property type="match status" value="1"/>
</dbReference>
<evidence type="ECO:0000256" key="1">
    <source>
        <dbReference type="ARBA" id="ARBA00004496"/>
    </source>
</evidence>
<dbReference type="Gene3D" id="3.50.7.10">
    <property type="entry name" value="GroEL"/>
    <property type="match status" value="1"/>
</dbReference>
<evidence type="ECO:0000256" key="5">
    <source>
        <dbReference type="ARBA" id="ARBA00022840"/>
    </source>
</evidence>
<protein>
    <recommendedName>
        <fullName evidence="7">CCT-theta</fullName>
    </recommendedName>
</protein>
<dbReference type="Gene3D" id="3.30.260.10">
    <property type="entry name" value="TCP-1-like chaperonin intermediate domain"/>
    <property type="match status" value="1"/>
</dbReference>
<accession>A0ABQ8UNA1</accession>
<evidence type="ECO:0000313" key="9">
    <source>
        <dbReference type="EMBL" id="KAJ4460662.1"/>
    </source>
</evidence>
<dbReference type="InterPro" id="IPR012721">
    <property type="entry name" value="Chap_CCT_theta"/>
</dbReference>
<evidence type="ECO:0000256" key="2">
    <source>
        <dbReference type="ARBA" id="ARBA00008020"/>
    </source>
</evidence>
<dbReference type="Gene3D" id="1.10.560.10">
    <property type="entry name" value="GroEL-like equatorial domain"/>
    <property type="match status" value="1"/>
</dbReference>
<dbReference type="Proteomes" id="UP001141327">
    <property type="component" value="Unassembled WGS sequence"/>
</dbReference>
<reference evidence="9" key="1">
    <citation type="journal article" date="2022" name="bioRxiv">
        <title>Genomics of Preaxostyla Flagellates Illuminates Evolutionary Transitions and the Path Towards Mitochondrial Loss.</title>
        <authorList>
            <person name="Novak L.V.F."/>
            <person name="Treitli S.C."/>
            <person name="Pyrih J."/>
            <person name="Halakuc P."/>
            <person name="Pipaliya S.V."/>
            <person name="Vacek V."/>
            <person name="Brzon O."/>
            <person name="Soukal P."/>
            <person name="Eme L."/>
            <person name="Dacks J.B."/>
            <person name="Karnkowska A."/>
            <person name="Elias M."/>
            <person name="Hampl V."/>
        </authorList>
    </citation>
    <scope>NUCLEOTIDE SEQUENCE</scope>
    <source>
        <strain evidence="9">RCP-MX</strain>
    </source>
</reference>
<dbReference type="InterPro" id="IPR027413">
    <property type="entry name" value="GROEL-like_equatorial_sf"/>
</dbReference>
<evidence type="ECO:0000256" key="4">
    <source>
        <dbReference type="ARBA" id="ARBA00022741"/>
    </source>
</evidence>
<keyword evidence="3" id="KW-0963">Cytoplasm</keyword>
<evidence type="ECO:0000256" key="3">
    <source>
        <dbReference type="ARBA" id="ARBA00022490"/>
    </source>
</evidence>
<proteinExistence type="inferred from homology"/>
<dbReference type="InterPro" id="IPR027410">
    <property type="entry name" value="TCP-1-like_intermed_sf"/>
</dbReference>
<dbReference type="EMBL" id="JAPMOS010000011">
    <property type="protein sequence ID" value="KAJ4460662.1"/>
    <property type="molecule type" value="Genomic_DNA"/>
</dbReference>
<keyword evidence="10" id="KW-1185">Reference proteome</keyword>
<dbReference type="NCBIfam" id="TIGR02346">
    <property type="entry name" value="chap_CCT_theta"/>
    <property type="match status" value="1"/>
</dbReference>
<evidence type="ECO:0000256" key="7">
    <source>
        <dbReference type="ARBA" id="ARBA00029602"/>
    </source>
</evidence>
<dbReference type="SUPFAM" id="SSF52029">
    <property type="entry name" value="GroEL apical domain-like"/>
    <property type="match status" value="1"/>
</dbReference>
<dbReference type="InterPro" id="IPR017998">
    <property type="entry name" value="Chaperone_TCP-1"/>
</dbReference>
<keyword evidence="6 8" id="KW-0143">Chaperone</keyword>
<dbReference type="PROSITE" id="PS00750">
    <property type="entry name" value="TCP1_1"/>
    <property type="match status" value="1"/>
</dbReference>
<evidence type="ECO:0000256" key="6">
    <source>
        <dbReference type="ARBA" id="ARBA00023186"/>
    </source>
</evidence>
<organism evidence="9 10">
    <name type="scientific">Paratrimastix pyriformis</name>
    <dbReference type="NCBI Taxonomy" id="342808"/>
    <lineage>
        <taxon>Eukaryota</taxon>
        <taxon>Metamonada</taxon>
        <taxon>Preaxostyla</taxon>
        <taxon>Paratrimastigidae</taxon>
        <taxon>Paratrimastix</taxon>
    </lineage>
</organism>
<sequence>MQLLKEDTRRMMGQDVVFKNISAINELSAIHRTCMGPHGQSKLVVTHLGRTLISRRTSTIVENLAVEHPAAKLVVMAANHQATEVGDGTTFVITLAGEILEKVKPFLEMRLSIKDLVEGLDMAMRKTLEILPELAVFSVPNVVDIPTATRVIKCVIGTKMNGYEHTLAPLVAQACADILPSDPKKFLVENVRVAKVLGGNIADSSVIRGFCLTRDTEGTVKHIRNAKLAVFGCAVDKDEGETKGTITISNADELKNYSVGEEQRMKQIIDDVARTGANVIVTGATFGEIAEHFIEAHGMMAIKVPSKFDLRRLCLATGATALVRLGAPTAEEMGHCAAIDAQEVGGTRVLVLSQEGGSATSRISTILVRAATQNTLDEIEKVIEDGVNVFKTMTRDQRFLAGAGACEMELSHRLEGYGRSIPGLQQYGVRAFAEALAVVPKTLAENAGMNFNDVLSNLRSAHTAGKATWGVLSMENTIGDAAAAGIYDSLLAKEWAFKFITEAVRTVLSVDQIIMSKPAGGPKPRDQQAGDAGDD</sequence>
<dbReference type="InterPro" id="IPR027409">
    <property type="entry name" value="GroEL-like_apical_dom_sf"/>
</dbReference>
<dbReference type="SUPFAM" id="SSF54849">
    <property type="entry name" value="GroEL-intermediate domain like"/>
    <property type="match status" value="1"/>
</dbReference>
<evidence type="ECO:0000256" key="8">
    <source>
        <dbReference type="RuleBase" id="RU004187"/>
    </source>
</evidence>